<dbReference type="GO" id="GO:0005829">
    <property type="term" value="C:cytosol"/>
    <property type="evidence" value="ECO:0007669"/>
    <property type="project" value="TreeGrafter"/>
</dbReference>
<dbReference type="AlphaFoldDB" id="A0A2A4T3E7"/>
<dbReference type="Proteomes" id="UP000218113">
    <property type="component" value="Unassembled WGS sequence"/>
</dbReference>
<evidence type="ECO:0008006" key="6">
    <source>
        <dbReference type="Google" id="ProtNLM"/>
    </source>
</evidence>
<dbReference type="SMART" id="SM00935">
    <property type="entry name" value="OmpH"/>
    <property type="match status" value="1"/>
</dbReference>
<evidence type="ECO:0000256" key="1">
    <source>
        <dbReference type="ARBA" id="ARBA00009091"/>
    </source>
</evidence>
<sequence length="180" mass="20622">MKISTILQAIFAVIITSWMLWLTIGTQDQLKVAYVHSEYIFENYLGTIESYKTLESKNQKWGNNLDSLSKTYRATFASYEAKSESLSKEAKEALGYRLKQQETGFNNYHQSVEKMKLEEDQKLTQSVIKQIDAYLKEYALSKGYDLIIGAGTSSSLVYGGKNYDLTDDILVFINKKYRGE</sequence>
<accession>A0A2A4T3E7</accession>
<dbReference type="GO" id="GO:0050821">
    <property type="term" value="P:protein stabilization"/>
    <property type="evidence" value="ECO:0007669"/>
    <property type="project" value="TreeGrafter"/>
</dbReference>
<dbReference type="PANTHER" id="PTHR35089:SF1">
    <property type="entry name" value="CHAPERONE PROTEIN SKP"/>
    <property type="match status" value="1"/>
</dbReference>
<dbReference type="PANTHER" id="PTHR35089">
    <property type="entry name" value="CHAPERONE PROTEIN SKP"/>
    <property type="match status" value="1"/>
</dbReference>
<protein>
    <recommendedName>
        <fullName evidence="6">OmpH family outer membrane protein</fullName>
    </recommendedName>
</protein>
<dbReference type="Pfam" id="PF03938">
    <property type="entry name" value="OmpH"/>
    <property type="match status" value="1"/>
</dbReference>
<keyword evidence="3" id="KW-0472">Membrane</keyword>
<dbReference type="GO" id="GO:0051082">
    <property type="term" value="F:unfolded protein binding"/>
    <property type="evidence" value="ECO:0007669"/>
    <property type="project" value="InterPro"/>
</dbReference>
<reference evidence="5" key="1">
    <citation type="submission" date="2017-08" db="EMBL/GenBank/DDBJ databases">
        <title>A dynamic microbial community with high functional redundancy inhabits the cold, oxic subseafloor aquifer.</title>
        <authorList>
            <person name="Tully B.J."/>
            <person name="Wheat C.G."/>
            <person name="Glazer B.T."/>
            <person name="Huber J.A."/>
        </authorList>
    </citation>
    <scope>NUCLEOTIDE SEQUENCE [LARGE SCALE GENOMIC DNA]</scope>
</reference>
<evidence type="ECO:0000256" key="2">
    <source>
        <dbReference type="ARBA" id="ARBA00022729"/>
    </source>
</evidence>
<keyword evidence="3" id="KW-0812">Transmembrane</keyword>
<dbReference type="InterPro" id="IPR024930">
    <property type="entry name" value="Skp_dom_sf"/>
</dbReference>
<dbReference type="InterPro" id="IPR005632">
    <property type="entry name" value="Chaperone_Skp"/>
</dbReference>
<evidence type="ECO:0000256" key="3">
    <source>
        <dbReference type="SAM" id="Phobius"/>
    </source>
</evidence>
<organism evidence="4 5">
    <name type="scientific">SAR324 cluster bacterium</name>
    <dbReference type="NCBI Taxonomy" id="2024889"/>
    <lineage>
        <taxon>Bacteria</taxon>
        <taxon>Deltaproteobacteria</taxon>
        <taxon>SAR324 cluster</taxon>
    </lineage>
</organism>
<keyword evidence="2" id="KW-0732">Signal</keyword>
<evidence type="ECO:0000313" key="4">
    <source>
        <dbReference type="EMBL" id="PCI28170.1"/>
    </source>
</evidence>
<gene>
    <name evidence="4" type="ORF">COB67_06945</name>
</gene>
<evidence type="ECO:0000313" key="5">
    <source>
        <dbReference type="Proteomes" id="UP000218113"/>
    </source>
</evidence>
<dbReference type="SUPFAM" id="SSF111384">
    <property type="entry name" value="OmpH-like"/>
    <property type="match status" value="1"/>
</dbReference>
<proteinExistence type="inferred from homology"/>
<feature type="transmembrane region" description="Helical" evidence="3">
    <location>
        <begin position="6"/>
        <end position="24"/>
    </location>
</feature>
<keyword evidence="3" id="KW-1133">Transmembrane helix</keyword>
<comment type="caution">
    <text evidence="4">The sequence shown here is derived from an EMBL/GenBank/DDBJ whole genome shotgun (WGS) entry which is preliminary data.</text>
</comment>
<comment type="similarity">
    <text evidence="1">Belongs to the Skp family.</text>
</comment>
<name>A0A2A4T3E7_9DELT</name>
<dbReference type="EMBL" id="NVSR01000039">
    <property type="protein sequence ID" value="PCI28170.1"/>
    <property type="molecule type" value="Genomic_DNA"/>
</dbReference>
<dbReference type="Gene3D" id="3.30.910.20">
    <property type="entry name" value="Skp domain"/>
    <property type="match status" value="1"/>
</dbReference>